<dbReference type="InterPro" id="IPR025646">
    <property type="entry name" value="DUF4350"/>
</dbReference>
<dbReference type="KEGG" id="hrr:HZS55_06010"/>
<name>A0A7D5P319_9EURY</name>
<sequence length="341" mass="37128">MLAVSIAILVGGVSSAAVFGTYNPTWEGTSELRTIADGQGAEPVIIQNTTSYDVVNESATVGVILSPESQYTQSEATRIGQFIRSGGTLIIAEDFGDESNQLLSRIGVDARVDGRLLRDERFHDASPSMPVVSDTQESSYTEGVTQMTLNRGTSVRPNGADVLAYSSNYSYLDENRNGELDDSEVLEQRAVATVESLGSGEVVLISDPSIFINAMLERDGNRAFARNLMDAHETALFDLSHTAGVPPLVAVRLALQQSILLQSVIGVSLVVAISYWQNLLTAGRRLADQFSGGSPPDHETDTEVVEQFVAEQFPEWDRDRIRHVTKEIMSKQQQKGTDDRD</sequence>
<dbReference type="AlphaFoldDB" id="A0A7D5P319"/>
<evidence type="ECO:0000313" key="2">
    <source>
        <dbReference type="EMBL" id="QLH76884.1"/>
    </source>
</evidence>
<evidence type="ECO:0000313" key="3">
    <source>
        <dbReference type="Proteomes" id="UP000509667"/>
    </source>
</evidence>
<evidence type="ECO:0000259" key="1">
    <source>
        <dbReference type="Pfam" id="PF14258"/>
    </source>
</evidence>
<reference evidence="2 3" key="1">
    <citation type="submission" date="2020-07" db="EMBL/GenBank/DDBJ databases">
        <title>Halosimplex pelagicum sp. nov. and Halosimplex rubrum sp. nov., isolated from salted brown alga Laminaria, and emended description of the genus Halosimplex.</title>
        <authorList>
            <person name="Cui H."/>
        </authorList>
    </citation>
    <scope>NUCLEOTIDE SEQUENCE [LARGE SCALE GENOMIC DNA]</scope>
    <source>
        <strain evidence="2 3">R27</strain>
    </source>
</reference>
<dbReference type="Proteomes" id="UP000509667">
    <property type="component" value="Chromosome"/>
</dbReference>
<dbReference type="EMBL" id="CP058910">
    <property type="protein sequence ID" value="QLH76884.1"/>
    <property type="molecule type" value="Genomic_DNA"/>
</dbReference>
<feature type="domain" description="DUF4350" evidence="1">
    <location>
        <begin position="21"/>
        <end position="228"/>
    </location>
</feature>
<dbReference type="Pfam" id="PF14258">
    <property type="entry name" value="DUF4350"/>
    <property type="match status" value="1"/>
</dbReference>
<protein>
    <submittedName>
        <fullName evidence="2">DUF4350 domain-containing protein</fullName>
    </submittedName>
</protein>
<gene>
    <name evidence="2" type="ORF">HZS55_06010</name>
</gene>
<dbReference type="OrthoDB" id="372296at2157"/>
<proteinExistence type="predicted"/>
<organism evidence="2 3">
    <name type="scientific">Halosimplex rubrum</name>
    <dbReference type="NCBI Taxonomy" id="869889"/>
    <lineage>
        <taxon>Archaea</taxon>
        <taxon>Methanobacteriati</taxon>
        <taxon>Methanobacteriota</taxon>
        <taxon>Stenosarchaea group</taxon>
        <taxon>Halobacteria</taxon>
        <taxon>Halobacteriales</taxon>
        <taxon>Haloarculaceae</taxon>
        <taxon>Halosimplex</taxon>
    </lineage>
</organism>
<dbReference type="RefSeq" id="WP_179910818.1">
    <property type="nucleotide sequence ID" value="NZ_CP058910.1"/>
</dbReference>
<accession>A0A7D5P319</accession>
<keyword evidence="3" id="KW-1185">Reference proteome</keyword>
<dbReference type="GeneID" id="56077399"/>